<comment type="similarity">
    <text evidence="1">Belongs to the short-chain dehydrogenases/reductases (SDR) family.</text>
</comment>
<gene>
    <name evidence="4" type="ORF">CC80DRAFT_528083</name>
</gene>
<keyword evidence="3" id="KW-0560">Oxidoreductase</keyword>
<accession>A0A6A5TJJ1</accession>
<evidence type="ECO:0000313" key="4">
    <source>
        <dbReference type="EMBL" id="KAF1951822.1"/>
    </source>
</evidence>
<sequence length="309" mass="34078">MFSALWTQTFPPKPTFTTSSIPRNSGTSKILLITGAKPRHTPRTSKTSLSHRRNHLPSRTLRTRTKAAINDVIASFDTAPENLRDLSTIKGLAAAFAAQERKLDVLWNNASVGGIPDVGPTKQGIEGNVGVNCIPPLLFTQELLPQLQEAVRMTTEAGSVRVLWTGSLTIEQVAPKGGEIDYSALERPTKTPDYGFDYAAAECWGRAYGIVSLFLNPGNVYTSMYSQLKRSWVTRMVLGLMLSEPMMGAYTLLCAGLQMTLGQRWELGGIFSRLGCWQGNGREDIYKGIEEGEAMKFKERCEGIHRPHV</sequence>
<protein>
    <recommendedName>
        <fullName evidence="6">NAD(P)-binding protein</fullName>
    </recommendedName>
</protein>
<dbReference type="GO" id="GO:0016491">
    <property type="term" value="F:oxidoreductase activity"/>
    <property type="evidence" value="ECO:0007669"/>
    <property type="project" value="UniProtKB-KW"/>
</dbReference>
<name>A0A6A5TJJ1_9PLEO</name>
<evidence type="ECO:0000313" key="5">
    <source>
        <dbReference type="Proteomes" id="UP000800035"/>
    </source>
</evidence>
<evidence type="ECO:0008006" key="6">
    <source>
        <dbReference type="Google" id="ProtNLM"/>
    </source>
</evidence>
<organism evidence="4 5">
    <name type="scientific">Byssothecium circinans</name>
    <dbReference type="NCBI Taxonomy" id="147558"/>
    <lineage>
        <taxon>Eukaryota</taxon>
        <taxon>Fungi</taxon>
        <taxon>Dikarya</taxon>
        <taxon>Ascomycota</taxon>
        <taxon>Pezizomycotina</taxon>
        <taxon>Dothideomycetes</taxon>
        <taxon>Pleosporomycetidae</taxon>
        <taxon>Pleosporales</taxon>
        <taxon>Massarineae</taxon>
        <taxon>Massarinaceae</taxon>
        <taxon>Byssothecium</taxon>
    </lineage>
</organism>
<dbReference type="Gene3D" id="3.40.50.720">
    <property type="entry name" value="NAD(P)-binding Rossmann-like Domain"/>
    <property type="match status" value="1"/>
</dbReference>
<dbReference type="AlphaFoldDB" id="A0A6A5TJJ1"/>
<proteinExistence type="inferred from homology"/>
<evidence type="ECO:0000256" key="2">
    <source>
        <dbReference type="ARBA" id="ARBA00022857"/>
    </source>
</evidence>
<dbReference type="InterPro" id="IPR036291">
    <property type="entry name" value="NAD(P)-bd_dom_sf"/>
</dbReference>
<dbReference type="PANTHER" id="PTHR24320">
    <property type="entry name" value="RETINOL DEHYDROGENASE"/>
    <property type="match status" value="1"/>
</dbReference>
<dbReference type="Proteomes" id="UP000800035">
    <property type="component" value="Unassembled WGS sequence"/>
</dbReference>
<dbReference type="PANTHER" id="PTHR24320:SF236">
    <property type="entry name" value="SHORT-CHAIN DEHYDROGENASE-RELATED"/>
    <property type="match status" value="1"/>
</dbReference>
<keyword evidence="2" id="KW-0521">NADP</keyword>
<evidence type="ECO:0000256" key="3">
    <source>
        <dbReference type="ARBA" id="ARBA00023002"/>
    </source>
</evidence>
<dbReference type="EMBL" id="ML977014">
    <property type="protein sequence ID" value="KAF1951822.1"/>
    <property type="molecule type" value="Genomic_DNA"/>
</dbReference>
<reference evidence="4" key="1">
    <citation type="journal article" date="2020" name="Stud. Mycol.">
        <title>101 Dothideomycetes genomes: a test case for predicting lifestyles and emergence of pathogens.</title>
        <authorList>
            <person name="Haridas S."/>
            <person name="Albert R."/>
            <person name="Binder M."/>
            <person name="Bloem J."/>
            <person name="Labutti K."/>
            <person name="Salamov A."/>
            <person name="Andreopoulos B."/>
            <person name="Baker S."/>
            <person name="Barry K."/>
            <person name="Bills G."/>
            <person name="Bluhm B."/>
            <person name="Cannon C."/>
            <person name="Castanera R."/>
            <person name="Culley D."/>
            <person name="Daum C."/>
            <person name="Ezra D."/>
            <person name="Gonzalez J."/>
            <person name="Henrissat B."/>
            <person name="Kuo A."/>
            <person name="Liang C."/>
            <person name="Lipzen A."/>
            <person name="Lutzoni F."/>
            <person name="Magnuson J."/>
            <person name="Mondo S."/>
            <person name="Nolan M."/>
            <person name="Ohm R."/>
            <person name="Pangilinan J."/>
            <person name="Park H.-J."/>
            <person name="Ramirez L."/>
            <person name="Alfaro M."/>
            <person name="Sun H."/>
            <person name="Tritt A."/>
            <person name="Yoshinaga Y."/>
            <person name="Zwiers L.-H."/>
            <person name="Turgeon B."/>
            <person name="Goodwin S."/>
            <person name="Spatafora J."/>
            <person name="Crous P."/>
            <person name="Grigoriev I."/>
        </authorList>
    </citation>
    <scope>NUCLEOTIDE SEQUENCE</scope>
    <source>
        <strain evidence="4">CBS 675.92</strain>
    </source>
</reference>
<keyword evidence="5" id="KW-1185">Reference proteome</keyword>
<dbReference type="SUPFAM" id="SSF51735">
    <property type="entry name" value="NAD(P)-binding Rossmann-fold domains"/>
    <property type="match status" value="1"/>
</dbReference>
<evidence type="ECO:0000256" key="1">
    <source>
        <dbReference type="ARBA" id="ARBA00006484"/>
    </source>
</evidence>
<dbReference type="OrthoDB" id="191139at2759"/>